<comment type="catalytic activity">
    <reaction evidence="8">
        <text>hydrogencarbonate + H(+) = CO2 + H2O</text>
        <dbReference type="Rhea" id="RHEA:10748"/>
        <dbReference type="ChEBI" id="CHEBI:15377"/>
        <dbReference type="ChEBI" id="CHEBI:15378"/>
        <dbReference type="ChEBI" id="CHEBI:16526"/>
        <dbReference type="ChEBI" id="CHEBI:17544"/>
        <dbReference type="EC" id="4.2.1.1"/>
    </reaction>
</comment>
<evidence type="ECO:0000256" key="1">
    <source>
        <dbReference type="ARBA" id="ARBA00006217"/>
    </source>
</evidence>
<dbReference type="InterPro" id="IPR036874">
    <property type="entry name" value="Carbonic_anhydrase_sf"/>
</dbReference>
<dbReference type="InterPro" id="IPR001765">
    <property type="entry name" value="Carbonic_anhydrase"/>
</dbReference>
<proteinExistence type="inferred from homology"/>
<keyword evidence="4 9" id="KW-0479">Metal-binding</keyword>
<comment type="similarity">
    <text evidence="1">Belongs to the beta-class carbonic anhydrase family.</text>
</comment>
<comment type="cofactor">
    <cofactor evidence="9">
        <name>Zn(2+)</name>
        <dbReference type="ChEBI" id="CHEBI:29105"/>
    </cofactor>
    <text evidence="9">Binds 1 zinc ion per subunit.</text>
</comment>
<feature type="compositionally biased region" description="Polar residues" evidence="10">
    <location>
        <begin position="354"/>
        <end position="364"/>
    </location>
</feature>
<dbReference type="Proteomes" id="UP000612055">
    <property type="component" value="Unassembled WGS sequence"/>
</dbReference>
<dbReference type="EMBL" id="JAEHOE010000039">
    <property type="protein sequence ID" value="KAG2493205.1"/>
    <property type="molecule type" value="Genomic_DNA"/>
</dbReference>
<reference evidence="11" key="1">
    <citation type="journal article" date="2020" name="bioRxiv">
        <title>Comparative genomics of Chlamydomonas.</title>
        <authorList>
            <person name="Craig R.J."/>
            <person name="Hasan A.R."/>
            <person name="Ness R.W."/>
            <person name="Keightley P.D."/>
        </authorList>
    </citation>
    <scope>NUCLEOTIDE SEQUENCE</scope>
    <source>
        <strain evidence="11">CCAP 11/70</strain>
    </source>
</reference>
<evidence type="ECO:0000256" key="8">
    <source>
        <dbReference type="ARBA" id="ARBA00048348"/>
    </source>
</evidence>
<evidence type="ECO:0000256" key="6">
    <source>
        <dbReference type="ARBA" id="ARBA00023239"/>
    </source>
</evidence>
<evidence type="ECO:0000256" key="3">
    <source>
        <dbReference type="ARBA" id="ARBA00014628"/>
    </source>
</evidence>
<evidence type="ECO:0000256" key="5">
    <source>
        <dbReference type="ARBA" id="ARBA00022833"/>
    </source>
</evidence>
<keyword evidence="5 9" id="KW-0862">Zinc</keyword>
<feature type="region of interest" description="Disordered" evidence="10">
    <location>
        <begin position="280"/>
        <end position="300"/>
    </location>
</feature>
<protein>
    <recommendedName>
        <fullName evidence="3">Carbonic anhydrase</fullName>
        <ecNumber evidence="2">4.2.1.1</ecNumber>
    </recommendedName>
    <alternativeName>
        <fullName evidence="7">Carbonate dehydratase</fullName>
    </alternativeName>
</protein>
<feature type="binding site" evidence="9">
    <location>
        <position position="147"/>
    </location>
    <ligand>
        <name>Zn(2+)</name>
        <dbReference type="ChEBI" id="CHEBI:29105"/>
    </ligand>
</feature>
<dbReference type="GO" id="GO:0015976">
    <property type="term" value="P:carbon utilization"/>
    <property type="evidence" value="ECO:0007669"/>
    <property type="project" value="InterPro"/>
</dbReference>
<evidence type="ECO:0000256" key="2">
    <source>
        <dbReference type="ARBA" id="ARBA00012925"/>
    </source>
</evidence>
<dbReference type="Pfam" id="PF00484">
    <property type="entry name" value="Pro_CA"/>
    <property type="match status" value="1"/>
</dbReference>
<dbReference type="Gene3D" id="3.40.1050.10">
    <property type="entry name" value="Carbonic anhydrase"/>
    <property type="match status" value="1"/>
</dbReference>
<evidence type="ECO:0000256" key="7">
    <source>
        <dbReference type="ARBA" id="ARBA00031969"/>
    </source>
</evidence>
<organism evidence="11 12">
    <name type="scientific">Edaphochlamys debaryana</name>
    <dbReference type="NCBI Taxonomy" id="47281"/>
    <lineage>
        <taxon>Eukaryota</taxon>
        <taxon>Viridiplantae</taxon>
        <taxon>Chlorophyta</taxon>
        <taxon>core chlorophytes</taxon>
        <taxon>Chlorophyceae</taxon>
        <taxon>CS clade</taxon>
        <taxon>Chlamydomonadales</taxon>
        <taxon>Chlamydomonadales incertae sedis</taxon>
        <taxon>Edaphochlamys</taxon>
    </lineage>
</organism>
<dbReference type="PANTHER" id="PTHR11002:SF76">
    <property type="entry name" value="CARBONIC ANHYDRASE"/>
    <property type="match status" value="1"/>
</dbReference>
<dbReference type="PROSITE" id="PS00704">
    <property type="entry name" value="PROK_CO2_ANHYDRASE_1"/>
    <property type="match status" value="1"/>
</dbReference>
<feature type="binding site" evidence="9">
    <location>
        <position position="88"/>
    </location>
    <ligand>
        <name>Zn(2+)</name>
        <dbReference type="ChEBI" id="CHEBI:29105"/>
    </ligand>
</feature>
<dbReference type="PROSITE" id="PS00705">
    <property type="entry name" value="PROK_CO2_ANHYDRASE_2"/>
    <property type="match status" value="1"/>
</dbReference>
<keyword evidence="6" id="KW-0456">Lyase</keyword>
<dbReference type="InterPro" id="IPR015892">
    <property type="entry name" value="Carbonic_anhydrase_CS"/>
</dbReference>
<dbReference type="SUPFAM" id="SSF53056">
    <property type="entry name" value="beta-carbonic anhydrase, cab"/>
    <property type="match status" value="1"/>
</dbReference>
<dbReference type="PANTHER" id="PTHR11002">
    <property type="entry name" value="CARBONIC ANHYDRASE"/>
    <property type="match status" value="1"/>
</dbReference>
<accession>A0A835Y664</accession>
<dbReference type="FunFam" id="3.40.1050.10:FF:000001">
    <property type="entry name" value="Carbonic anhydrase"/>
    <property type="match status" value="1"/>
</dbReference>
<gene>
    <name evidence="11" type="ORF">HYH03_008625</name>
</gene>
<feature type="region of interest" description="Disordered" evidence="10">
    <location>
        <begin position="331"/>
        <end position="364"/>
    </location>
</feature>
<evidence type="ECO:0000313" key="12">
    <source>
        <dbReference type="Proteomes" id="UP000612055"/>
    </source>
</evidence>
<dbReference type="GO" id="GO:0004089">
    <property type="term" value="F:carbonate dehydratase activity"/>
    <property type="evidence" value="ECO:0007669"/>
    <property type="project" value="UniProtKB-EC"/>
</dbReference>
<evidence type="ECO:0000256" key="4">
    <source>
        <dbReference type="ARBA" id="ARBA00022723"/>
    </source>
</evidence>
<feature type="compositionally biased region" description="Gly residues" evidence="10">
    <location>
        <begin position="341"/>
        <end position="350"/>
    </location>
</feature>
<keyword evidence="12" id="KW-1185">Reference proteome</keyword>
<dbReference type="GO" id="GO:0008270">
    <property type="term" value="F:zinc ion binding"/>
    <property type="evidence" value="ECO:0007669"/>
    <property type="project" value="InterPro"/>
</dbReference>
<dbReference type="EC" id="4.2.1.1" evidence="2"/>
<dbReference type="AlphaFoldDB" id="A0A835Y664"/>
<comment type="caution">
    <text evidence="11">The sequence shown here is derived from an EMBL/GenBank/DDBJ whole genome shotgun (WGS) entry which is preliminary data.</text>
</comment>
<dbReference type="CDD" id="cd00883">
    <property type="entry name" value="beta_CA_cladeA"/>
    <property type="match status" value="1"/>
</dbReference>
<evidence type="ECO:0000256" key="9">
    <source>
        <dbReference type="PIRSR" id="PIRSR601765-1"/>
    </source>
</evidence>
<evidence type="ECO:0000313" key="11">
    <source>
        <dbReference type="EMBL" id="KAG2493205.1"/>
    </source>
</evidence>
<dbReference type="SMART" id="SM00947">
    <property type="entry name" value="Pro_CA"/>
    <property type="match status" value="1"/>
</dbReference>
<feature type="binding site" evidence="9">
    <location>
        <position position="90"/>
    </location>
    <ligand>
        <name>Zn(2+)</name>
        <dbReference type="ChEBI" id="CHEBI:29105"/>
    </ligand>
</feature>
<sequence>MSFSNPALRSLREAQQAFRDLPGSDLDSPANSPVARYSMEARRSMEVDPLNKLLRKNRAWSDARVAEDPAYFDRLCDQQAPEYFWIGCSDSRVPANAILGLDPGEVFVQRNVGNQATHTDLNGMSCLEYAVKELKVRNVIVCGHYGCGAVKAAIKMPSKTQNLVNCWISDIRQCRNEHRDELVALASVEAQVDRLCELNVLRQTFNVCTSPSVQSAWDKGQQLFIYGVVYALRDGLIKKLVGPISKNGDFEQNQALFAESGASYIPTADAGALEKAAANSSSPVPVPASEAAQAASPSGGAAMSFRSRMDAFNAYMNTMEVSSRIAEHVGWTEHPHPDSPGRGGHGGQGDHGSATATSAEETWH</sequence>
<feature type="binding site" evidence="9">
    <location>
        <position position="144"/>
    </location>
    <ligand>
        <name>Zn(2+)</name>
        <dbReference type="ChEBI" id="CHEBI:29105"/>
    </ligand>
</feature>
<name>A0A835Y664_9CHLO</name>
<dbReference type="OrthoDB" id="10248475at2759"/>
<evidence type="ECO:0000256" key="10">
    <source>
        <dbReference type="SAM" id="MobiDB-lite"/>
    </source>
</evidence>